<gene>
    <name evidence="1" type="ORF">UK15_35210</name>
</gene>
<evidence type="ECO:0000313" key="2">
    <source>
        <dbReference type="Proteomes" id="UP000034786"/>
    </source>
</evidence>
<evidence type="ECO:0000313" key="1">
    <source>
        <dbReference type="EMBL" id="KJK34591.1"/>
    </source>
</evidence>
<accession>A0A0M2GHX2</accession>
<name>A0A0M2GHX2_9ACTN</name>
<dbReference type="AlphaFoldDB" id="A0A0M2GHX2"/>
<comment type="caution">
    <text evidence="1">The sequence shown here is derived from an EMBL/GenBank/DDBJ whole genome shotgun (WGS) entry which is preliminary data.</text>
</comment>
<sequence length="100" mass="11640">MKFVQIIDFETERLEEMQQLIEEAGQRNADRTGGPTHSMLLKDRDRPDRYLALIEFDSFEEAMRNSDAPETSRMAERLDALSTGERVFTNCDVLEVRDLK</sequence>
<dbReference type="PATRIC" id="fig|284040.3.peg.6225"/>
<evidence type="ECO:0008006" key="3">
    <source>
        <dbReference type="Google" id="ProtNLM"/>
    </source>
</evidence>
<protein>
    <recommendedName>
        <fullName evidence="3">ABM domain-containing protein</fullName>
    </recommendedName>
</protein>
<dbReference type="RefSeq" id="WP_031143884.1">
    <property type="nucleotide sequence ID" value="NZ_JYJH01000042.1"/>
</dbReference>
<reference evidence="2" key="1">
    <citation type="submission" date="2015-02" db="EMBL/GenBank/DDBJ databases">
        <authorList>
            <person name="Ju K.-S."/>
            <person name="Doroghazi J.R."/>
            <person name="Metcalf W."/>
        </authorList>
    </citation>
    <scope>NUCLEOTIDE SEQUENCE [LARGE SCALE GENOMIC DNA]</scope>
    <source>
        <strain evidence="2">NRRL B-16380</strain>
    </source>
</reference>
<dbReference type="STRING" id="284040.UK15_35210"/>
<dbReference type="Proteomes" id="UP000034786">
    <property type="component" value="Unassembled WGS sequence"/>
</dbReference>
<proteinExistence type="predicted"/>
<organism evidence="1 2">
    <name type="scientific">Streptomyces variegatus</name>
    <dbReference type="NCBI Taxonomy" id="284040"/>
    <lineage>
        <taxon>Bacteria</taxon>
        <taxon>Bacillati</taxon>
        <taxon>Actinomycetota</taxon>
        <taxon>Actinomycetes</taxon>
        <taxon>Kitasatosporales</taxon>
        <taxon>Streptomycetaceae</taxon>
        <taxon>Streptomyces</taxon>
    </lineage>
</organism>
<keyword evidence="2" id="KW-1185">Reference proteome</keyword>
<dbReference type="EMBL" id="JYJH01000042">
    <property type="protein sequence ID" value="KJK34591.1"/>
    <property type="molecule type" value="Genomic_DNA"/>
</dbReference>